<evidence type="ECO:0000313" key="2">
    <source>
        <dbReference type="EMBL" id="MDA7419011.1"/>
    </source>
</evidence>
<evidence type="ECO:0000259" key="1">
    <source>
        <dbReference type="Pfam" id="PF07978"/>
    </source>
</evidence>
<name>A0AAE3NC89_9BURK</name>
<dbReference type="InterPro" id="IPR011008">
    <property type="entry name" value="Dimeric_a/b-barrel"/>
</dbReference>
<accession>A0AAE3NC89</accession>
<keyword evidence="3" id="KW-1185">Reference proteome</keyword>
<dbReference type="EMBL" id="JAQIPB010000013">
    <property type="protein sequence ID" value="MDA7419011.1"/>
    <property type="molecule type" value="Genomic_DNA"/>
</dbReference>
<dbReference type="Gene3D" id="3.30.70.100">
    <property type="match status" value="1"/>
</dbReference>
<comment type="caution">
    <text evidence="2">The sequence shown here is derived from an EMBL/GenBank/DDBJ whole genome shotgun (WGS) entry which is preliminary data.</text>
</comment>
<proteinExistence type="predicted"/>
<dbReference type="SUPFAM" id="SSF54909">
    <property type="entry name" value="Dimeric alpha+beta barrel"/>
    <property type="match status" value="1"/>
</dbReference>
<dbReference type="Pfam" id="PF07978">
    <property type="entry name" value="NIPSNAP"/>
    <property type="match status" value="1"/>
</dbReference>
<dbReference type="RefSeq" id="WP_271430212.1">
    <property type="nucleotide sequence ID" value="NZ_JAQIPB010000013.1"/>
</dbReference>
<reference evidence="2" key="1">
    <citation type="submission" date="2023-01" db="EMBL/GenBank/DDBJ databases">
        <title>Xenophilus mangrovi sp. nov., isolated from soil of Mangrove nature reserve.</title>
        <authorList>
            <person name="Xu S."/>
            <person name="Liu Z."/>
            <person name="Xu Y."/>
        </authorList>
    </citation>
    <scope>NUCLEOTIDE SEQUENCE</scope>
    <source>
        <strain evidence="2">YW8</strain>
    </source>
</reference>
<dbReference type="AlphaFoldDB" id="A0AAE3NC89"/>
<gene>
    <name evidence="2" type="ORF">PGB34_21790</name>
</gene>
<dbReference type="Proteomes" id="UP001212602">
    <property type="component" value="Unassembled WGS sequence"/>
</dbReference>
<organism evidence="2 3">
    <name type="scientific">Xenophilus arseniciresistens</name>
    <dbReference type="NCBI Taxonomy" id="1283306"/>
    <lineage>
        <taxon>Bacteria</taxon>
        <taxon>Pseudomonadati</taxon>
        <taxon>Pseudomonadota</taxon>
        <taxon>Betaproteobacteria</taxon>
        <taxon>Burkholderiales</taxon>
        <taxon>Comamonadaceae</taxon>
        <taxon>Xenophilus</taxon>
    </lineage>
</organism>
<dbReference type="InterPro" id="IPR012577">
    <property type="entry name" value="NIPSNAP"/>
</dbReference>
<evidence type="ECO:0000313" key="3">
    <source>
        <dbReference type="Proteomes" id="UP001212602"/>
    </source>
</evidence>
<protein>
    <submittedName>
        <fullName evidence="2">NIPSNAP family protein</fullName>
    </submittedName>
</protein>
<sequence>MFYEFRTYTAAPGKLPAALKRFETVTVPLFEKHAIRRITPVFTVAVGEDNTQLKYVLQWDSHEQRERSWAAFRADPDWQKALAEYDKDGPVVVKIANELLTAAPFSV</sequence>
<feature type="domain" description="NIPSNAP" evidence="1">
    <location>
        <begin position="3"/>
        <end position="106"/>
    </location>
</feature>